<feature type="region of interest" description="Disordered" evidence="1">
    <location>
        <begin position="472"/>
        <end position="498"/>
    </location>
</feature>
<dbReference type="AlphaFoldDB" id="A0A2V1AZW1"/>
<proteinExistence type="predicted"/>
<name>A0A2V1AZW1_9ASCO</name>
<gene>
    <name evidence="2" type="ORF">CXQ85_005000</name>
</gene>
<dbReference type="RefSeq" id="XP_025343371.1">
    <property type="nucleotide sequence ID" value="XM_025488604.1"/>
</dbReference>
<evidence type="ECO:0000256" key="1">
    <source>
        <dbReference type="SAM" id="MobiDB-lite"/>
    </source>
</evidence>
<dbReference type="OrthoDB" id="4087986at2759"/>
<feature type="region of interest" description="Disordered" evidence="1">
    <location>
        <begin position="422"/>
        <end position="455"/>
    </location>
</feature>
<comment type="caution">
    <text evidence="2">The sequence shown here is derived from an EMBL/GenBank/DDBJ whole genome shotgun (WGS) entry which is preliminary data.</text>
</comment>
<feature type="compositionally biased region" description="Polar residues" evidence="1">
    <location>
        <begin position="436"/>
        <end position="446"/>
    </location>
</feature>
<dbReference type="GeneID" id="37010330"/>
<dbReference type="VEuPathDB" id="FungiDB:CXQ85_005000"/>
<reference evidence="2 3" key="1">
    <citation type="submission" date="2017-12" db="EMBL/GenBank/DDBJ databases">
        <title>Genome Sequence of a Multidrug-Resistant Candida haemulonii Isolate from a Patient with Chronic Leg Ulcers in Israel.</title>
        <authorList>
            <person name="Chow N.A."/>
            <person name="Gade L."/>
            <person name="Batra D."/>
            <person name="Rowe L.A."/>
            <person name="Ben-Ami R."/>
            <person name="Loparev V.N."/>
            <person name="Litvintseva A.P."/>
        </authorList>
    </citation>
    <scope>NUCLEOTIDE SEQUENCE [LARGE SCALE GENOMIC DNA]</scope>
    <source>
        <strain evidence="2 3">B11899</strain>
    </source>
</reference>
<feature type="compositionally biased region" description="Acidic residues" evidence="1">
    <location>
        <begin position="482"/>
        <end position="498"/>
    </location>
</feature>
<evidence type="ECO:0000313" key="2">
    <source>
        <dbReference type="EMBL" id="PVH22431.1"/>
    </source>
</evidence>
<dbReference type="EMBL" id="PKFO01000008">
    <property type="protein sequence ID" value="PVH22431.1"/>
    <property type="molecule type" value="Genomic_DNA"/>
</dbReference>
<sequence length="498" mass="56833">MHRYASKTLKRKRGFYFKKSYHRQCSSLLDVSHSGCNQLPTPKSPESEDSTDFSLFNDFAAYTSFVVESPNYDVLPDDECRLLHTSSTISTVNEGTPVLLNKERELEPFPVLMEKPLVTFQPKLRITTADRWHLRELERLYYSKNVWKYHRLRSVGFDWKRLRARIRDYVKSTRQTQEVVFPTKRIKAVHVDCFWSLENSSEDESITGTPIIMPKVRTKSKKQESRNSGKESNVSLERYDILDLIQDMPSLSTKPLLNVKANVLSPSTYQTSASWNLVRPNSNTWSESSYISDKSFPDAVSGLVLEDRYGKLIRDILEGKSKEVKSESEDKLISKKAYLDLGNAIELGRKASKVVKDMQDSFQKQIPFGISSAIYDQHLGVEVSSLKHYWSWILPGSESSANLKTNVRLGTSGHIQVHISMEGQAGTKTEEDPQKSRQSSLSTSNEAFPHPKRSTWADKLCSVADELLQTAQEILEDKGEDHDEEEEENDSTSDLIEL</sequence>
<protein>
    <submittedName>
        <fullName evidence="2">Uncharacterized protein</fullName>
    </submittedName>
</protein>
<organism evidence="2 3">
    <name type="scientific">Candidozyma haemuli</name>
    <dbReference type="NCBI Taxonomy" id="45357"/>
    <lineage>
        <taxon>Eukaryota</taxon>
        <taxon>Fungi</taxon>
        <taxon>Dikarya</taxon>
        <taxon>Ascomycota</taxon>
        <taxon>Saccharomycotina</taxon>
        <taxon>Pichiomycetes</taxon>
        <taxon>Metschnikowiaceae</taxon>
        <taxon>Candidozyma</taxon>
    </lineage>
</organism>
<dbReference type="Proteomes" id="UP000244309">
    <property type="component" value="Unassembled WGS sequence"/>
</dbReference>
<keyword evidence="3" id="KW-1185">Reference proteome</keyword>
<evidence type="ECO:0000313" key="3">
    <source>
        <dbReference type="Proteomes" id="UP000244309"/>
    </source>
</evidence>
<accession>A0A2V1AZW1</accession>